<keyword evidence="3" id="KW-1185">Reference proteome</keyword>
<name>A0AA42CQJ1_9HYPH</name>
<dbReference type="AlphaFoldDB" id="A0AA42CQJ1"/>
<dbReference type="RefSeq" id="WP_282587874.1">
    <property type="nucleotide sequence ID" value="NZ_JAMOIM010000027.1"/>
</dbReference>
<reference evidence="2" key="1">
    <citation type="submission" date="2022-05" db="EMBL/GenBank/DDBJ databases">
        <authorList>
            <person name="Pankratov T."/>
        </authorList>
    </citation>
    <scope>NUCLEOTIDE SEQUENCE</scope>
    <source>
        <strain evidence="2">BP6-180914</strain>
    </source>
</reference>
<dbReference type="InterPro" id="IPR000073">
    <property type="entry name" value="AB_hydrolase_1"/>
</dbReference>
<dbReference type="SUPFAM" id="SSF53474">
    <property type="entry name" value="alpha/beta-Hydrolases"/>
    <property type="match status" value="1"/>
</dbReference>
<dbReference type="InterPro" id="IPR029058">
    <property type="entry name" value="AB_hydrolase_fold"/>
</dbReference>
<dbReference type="PANTHER" id="PTHR43433">
    <property type="entry name" value="HYDROLASE, ALPHA/BETA FOLD FAMILY PROTEIN"/>
    <property type="match status" value="1"/>
</dbReference>
<dbReference type="Pfam" id="PF00561">
    <property type="entry name" value="Abhydrolase_1"/>
    <property type="match status" value="1"/>
</dbReference>
<dbReference type="Proteomes" id="UP001165667">
    <property type="component" value="Unassembled WGS sequence"/>
</dbReference>
<protein>
    <submittedName>
        <fullName evidence="2">Alpha/beta hydrolase</fullName>
    </submittedName>
</protein>
<dbReference type="Gene3D" id="3.40.50.1820">
    <property type="entry name" value="alpha/beta hydrolase"/>
    <property type="match status" value="1"/>
</dbReference>
<comment type="caution">
    <text evidence="2">The sequence shown here is derived from an EMBL/GenBank/DDBJ whole genome shotgun (WGS) entry which is preliminary data.</text>
</comment>
<feature type="domain" description="AB hydrolase-1" evidence="1">
    <location>
        <begin position="21"/>
        <end position="128"/>
    </location>
</feature>
<dbReference type="InterPro" id="IPR050471">
    <property type="entry name" value="AB_hydrolase"/>
</dbReference>
<gene>
    <name evidence="2" type="ORF">M8523_26300</name>
</gene>
<dbReference type="PRINTS" id="PR00111">
    <property type="entry name" value="ABHYDROLASE"/>
</dbReference>
<evidence type="ECO:0000259" key="1">
    <source>
        <dbReference type="Pfam" id="PF00561"/>
    </source>
</evidence>
<keyword evidence="2" id="KW-0378">Hydrolase</keyword>
<dbReference type="GO" id="GO:0016787">
    <property type="term" value="F:hydrolase activity"/>
    <property type="evidence" value="ECO:0007669"/>
    <property type="project" value="UniProtKB-KW"/>
</dbReference>
<sequence length="265" mass="28301">MTIVKAADGCELFYERTGSGPPVVLIPGLGGDGRFWAGVVARLAGRFDLIVVDHRGAGRSARPPGPYSIGGIARDVLAVLDAEGIHSAHLVGHSTGGAIVQTLALDAPARSRSLVISGSWDRSDARFRAAFEARAALLDAGLIAPYQQLTHVFGYDPAWLDAHEVELQKAVDNAGVALAPLAVTAARVRMLLDFDRSQELHRITQPTLIIGARDDALVPIHHAHRLTALISHAAFSEFQGAHFHPRTDPVPFADRVAAFLDETGR</sequence>
<proteinExistence type="predicted"/>
<dbReference type="PANTHER" id="PTHR43433:SF5">
    <property type="entry name" value="AB HYDROLASE-1 DOMAIN-CONTAINING PROTEIN"/>
    <property type="match status" value="1"/>
</dbReference>
<dbReference type="EMBL" id="JAMOIM010000027">
    <property type="protein sequence ID" value="MCW6511495.1"/>
    <property type="molecule type" value="Genomic_DNA"/>
</dbReference>
<organism evidence="2 3">
    <name type="scientific">Lichenifustis flavocetrariae</name>
    <dbReference type="NCBI Taxonomy" id="2949735"/>
    <lineage>
        <taxon>Bacteria</taxon>
        <taxon>Pseudomonadati</taxon>
        <taxon>Pseudomonadota</taxon>
        <taxon>Alphaproteobacteria</taxon>
        <taxon>Hyphomicrobiales</taxon>
        <taxon>Lichenihabitantaceae</taxon>
        <taxon>Lichenifustis</taxon>
    </lineage>
</organism>
<evidence type="ECO:0000313" key="2">
    <source>
        <dbReference type="EMBL" id="MCW6511495.1"/>
    </source>
</evidence>
<evidence type="ECO:0000313" key="3">
    <source>
        <dbReference type="Proteomes" id="UP001165667"/>
    </source>
</evidence>
<accession>A0AA42CQJ1</accession>